<evidence type="ECO:0000256" key="1">
    <source>
        <dbReference type="ARBA" id="ARBA00004123"/>
    </source>
</evidence>
<dbReference type="PROSITE" id="PS50969">
    <property type="entry name" value="FCP1"/>
    <property type="match status" value="1"/>
</dbReference>
<dbReference type="SUPFAM" id="SSF56784">
    <property type="entry name" value="HAD-like"/>
    <property type="match status" value="1"/>
</dbReference>
<dbReference type="OrthoDB" id="10249888at2759"/>
<dbReference type="PANTHER" id="PTHR23081">
    <property type="entry name" value="RNA POLYMERASE II CTD PHOSPHATASE"/>
    <property type="match status" value="1"/>
</dbReference>
<evidence type="ECO:0000256" key="3">
    <source>
        <dbReference type="ARBA" id="ARBA00022801"/>
    </source>
</evidence>
<accession>A0A1R3KJA1</accession>
<dbReference type="InterPro" id="IPR036412">
    <property type="entry name" value="HAD-like_sf"/>
</dbReference>
<comment type="subcellular location">
    <subcellularLocation>
        <location evidence="1">Nucleus</location>
    </subcellularLocation>
</comment>
<dbReference type="EMBL" id="AWUE01013381">
    <property type="protein sequence ID" value="OMP07157.1"/>
    <property type="molecule type" value="Genomic_DNA"/>
</dbReference>
<evidence type="ECO:0000256" key="4">
    <source>
        <dbReference type="ARBA" id="ARBA00023242"/>
    </source>
</evidence>
<keyword evidence="3" id="KW-0378">Hydrolase</keyword>
<dbReference type="EC" id="3.1.3.16" evidence="2"/>
<dbReference type="STRING" id="93759.A0A1R3KJA1"/>
<dbReference type="Pfam" id="PF03031">
    <property type="entry name" value="NIF"/>
    <property type="match status" value="1"/>
</dbReference>
<comment type="catalytic activity">
    <reaction evidence="6">
        <text>O-phospho-L-threonyl-[protein] + H2O = L-threonyl-[protein] + phosphate</text>
        <dbReference type="Rhea" id="RHEA:47004"/>
        <dbReference type="Rhea" id="RHEA-COMP:11060"/>
        <dbReference type="Rhea" id="RHEA-COMP:11605"/>
        <dbReference type="ChEBI" id="CHEBI:15377"/>
        <dbReference type="ChEBI" id="CHEBI:30013"/>
        <dbReference type="ChEBI" id="CHEBI:43474"/>
        <dbReference type="ChEBI" id="CHEBI:61977"/>
        <dbReference type="EC" id="3.1.3.16"/>
    </reaction>
</comment>
<dbReference type="GO" id="GO:0008420">
    <property type="term" value="F:RNA polymerase II CTD heptapeptide repeat phosphatase activity"/>
    <property type="evidence" value="ECO:0007669"/>
    <property type="project" value="InterPro"/>
</dbReference>
<dbReference type="InterPro" id="IPR039189">
    <property type="entry name" value="Fcp1"/>
</dbReference>
<gene>
    <name evidence="8" type="ORF">COLO4_07577</name>
</gene>
<name>A0A1R3KJA1_9ROSI</name>
<dbReference type="PANTHER" id="PTHR23081:SF36">
    <property type="entry name" value="RNA POLYMERASE II SUBUNIT A C-TERMINAL DOMAIN PHOSPHATASE"/>
    <property type="match status" value="1"/>
</dbReference>
<evidence type="ECO:0000256" key="6">
    <source>
        <dbReference type="ARBA" id="ARBA00048336"/>
    </source>
</evidence>
<dbReference type="GO" id="GO:0005634">
    <property type="term" value="C:nucleus"/>
    <property type="evidence" value="ECO:0007669"/>
    <property type="project" value="UniProtKB-SubCell"/>
</dbReference>
<organism evidence="8 9">
    <name type="scientific">Corchorus olitorius</name>
    <dbReference type="NCBI Taxonomy" id="93759"/>
    <lineage>
        <taxon>Eukaryota</taxon>
        <taxon>Viridiplantae</taxon>
        <taxon>Streptophyta</taxon>
        <taxon>Embryophyta</taxon>
        <taxon>Tracheophyta</taxon>
        <taxon>Spermatophyta</taxon>
        <taxon>Magnoliopsida</taxon>
        <taxon>eudicotyledons</taxon>
        <taxon>Gunneridae</taxon>
        <taxon>Pentapetalae</taxon>
        <taxon>rosids</taxon>
        <taxon>malvids</taxon>
        <taxon>Malvales</taxon>
        <taxon>Malvaceae</taxon>
        <taxon>Grewioideae</taxon>
        <taxon>Apeibeae</taxon>
        <taxon>Corchorus</taxon>
    </lineage>
</organism>
<protein>
    <recommendedName>
        <fullName evidence="2">protein-serine/threonine phosphatase</fullName>
        <ecNumber evidence="2">3.1.3.16</ecNumber>
    </recommendedName>
</protein>
<evidence type="ECO:0000256" key="2">
    <source>
        <dbReference type="ARBA" id="ARBA00013081"/>
    </source>
</evidence>
<dbReference type="Gene3D" id="3.40.50.1000">
    <property type="entry name" value="HAD superfamily/HAD-like"/>
    <property type="match status" value="1"/>
</dbReference>
<evidence type="ECO:0000313" key="9">
    <source>
        <dbReference type="Proteomes" id="UP000187203"/>
    </source>
</evidence>
<sequence>MGEVIQLQPCDPVPLSFESVLSGNGNGICDSQKTEEEEYINGINKLSYLCKTLEKMDRVESREQVSQKKLHLVLDIDHTLVHSFRLQNASNLGLSEGDENEDTKLIDGFVVKLRPFVLGFLEIAHTMFQMSTPWEIVIMQSK</sequence>
<reference evidence="9" key="1">
    <citation type="submission" date="2013-09" db="EMBL/GenBank/DDBJ databases">
        <title>Corchorus olitorius genome sequencing.</title>
        <authorList>
            <person name="Alam M."/>
            <person name="Haque M.S."/>
            <person name="Islam M.S."/>
            <person name="Emdad E.M."/>
            <person name="Islam M.M."/>
            <person name="Ahmed B."/>
            <person name="Halim A."/>
            <person name="Hossen Q.M.M."/>
            <person name="Hossain M.Z."/>
            <person name="Ahmed R."/>
            <person name="Khan M.M."/>
            <person name="Islam R."/>
            <person name="Rashid M.M."/>
            <person name="Khan S.A."/>
            <person name="Rahman M.S."/>
            <person name="Alam M."/>
            <person name="Yahiya A.S."/>
            <person name="Khan M.S."/>
            <person name="Azam M.S."/>
            <person name="Haque T."/>
            <person name="Lashkar M.Z.H."/>
            <person name="Akhand A.I."/>
            <person name="Morshed G."/>
            <person name="Roy S."/>
            <person name="Uddin K.S."/>
            <person name="Rabeya T."/>
            <person name="Hossain A.S."/>
            <person name="Chowdhury A."/>
            <person name="Snigdha A.R."/>
            <person name="Mortoza M.S."/>
            <person name="Matin S.A."/>
            <person name="Hoque S.M.E."/>
            <person name="Islam M.K."/>
            <person name="Roy D.K."/>
            <person name="Haider R."/>
            <person name="Moosa M.M."/>
            <person name="Elias S.M."/>
            <person name="Hasan A.M."/>
            <person name="Jahan S."/>
            <person name="Shafiuddin M."/>
            <person name="Mahmood N."/>
            <person name="Shommy N.S."/>
        </authorList>
    </citation>
    <scope>NUCLEOTIDE SEQUENCE [LARGE SCALE GENOMIC DNA]</scope>
    <source>
        <strain evidence="9">cv. O-4</strain>
    </source>
</reference>
<feature type="domain" description="FCP1 homology" evidence="7">
    <location>
        <begin position="65"/>
        <end position="142"/>
    </location>
</feature>
<comment type="caution">
    <text evidence="8">The sequence shown here is derived from an EMBL/GenBank/DDBJ whole genome shotgun (WGS) entry which is preliminary data.</text>
</comment>
<keyword evidence="4" id="KW-0539">Nucleus</keyword>
<dbReference type="Proteomes" id="UP000187203">
    <property type="component" value="Unassembled WGS sequence"/>
</dbReference>
<evidence type="ECO:0000259" key="7">
    <source>
        <dbReference type="PROSITE" id="PS50969"/>
    </source>
</evidence>
<keyword evidence="9" id="KW-1185">Reference proteome</keyword>
<evidence type="ECO:0000313" key="8">
    <source>
        <dbReference type="EMBL" id="OMP07157.1"/>
    </source>
</evidence>
<comment type="catalytic activity">
    <reaction evidence="5">
        <text>O-phospho-L-seryl-[protein] + H2O = L-seryl-[protein] + phosphate</text>
        <dbReference type="Rhea" id="RHEA:20629"/>
        <dbReference type="Rhea" id="RHEA-COMP:9863"/>
        <dbReference type="Rhea" id="RHEA-COMP:11604"/>
        <dbReference type="ChEBI" id="CHEBI:15377"/>
        <dbReference type="ChEBI" id="CHEBI:29999"/>
        <dbReference type="ChEBI" id="CHEBI:43474"/>
        <dbReference type="ChEBI" id="CHEBI:83421"/>
        <dbReference type="EC" id="3.1.3.16"/>
    </reaction>
</comment>
<dbReference type="InterPro" id="IPR023214">
    <property type="entry name" value="HAD_sf"/>
</dbReference>
<dbReference type="InterPro" id="IPR004274">
    <property type="entry name" value="FCP1_dom"/>
</dbReference>
<dbReference type="AlphaFoldDB" id="A0A1R3KJA1"/>
<proteinExistence type="predicted"/>
<evidence type="ECO:0000256" key="5">
    <source>
        <dbReference type="ARBA" id="ARBA00047761"/>
    </source>
</evidence>